<accession>A0AAV6L1R6</accession>
<proteinExistence type="predicted"/>
<keyword evidence="3" id="KW-1185">Reference proteome</keyword>
<reference evidence="2" key="1">
    <citation type="submission" date="2020-08" db="EMBL/GenBank/DDBJ databases">
        <title>Plant Genome Project.</title>
        <authorList>
            <person name="Zhang R.-G."/>
        </authorList>
    </citation>
    <scope>NUCLEOTIDE SEQUENCE</scope>
    <source>
        <strain evidence="2">WSP0</strain>
        <tissue evidence="2">Leaf</tissue>
    </source>
</reference>
<dbReference type="EMBL" id="JACTNZ010000003">
    <property type="protein sequence ID" value="KAG5558219.1"/>
    <property type="molecule type" value="Genomic_DNA"/>
</dbReference>
<gene>
    <name evidence="2" type="ORF">RHGRI_008223</name>
</gene>
<evidence type="ECO:0000313" key="3">
    <source>
        <dbReference type="Proteomes" id="UP000823749"/>
    </source>
</evidence>
<dbReference type="Gene3D" id="3.10.450.10">
    <property type="match status" value="1"/>
</dbReference>
<dbReference type="NCBIfam" id="TIGR01638">
    <property type="entry name" value="Atha_cystat_rel"/>
    <property type="match status" value="1"/>
</dbReference>
<comment type="caution">
    <text evidence="2">The sequence shown here is derived from an EMBL/GenBank/DDBJ whole genome shotgun (WGS) entry which is preliminary data.</text>
</comment>
<evidence type="ECO:0000313" key="2">
    <source>
        <dbReference type="EMBL" id="KAG5558219.1"/>
    </source>
</evidence>
<dbReference type="AlphaFoldDB" id="A0AAV6L1R6"/>
<protein>
    <submittedName>
        <fullName evidence="2">Uncharacterized protein</fullName>
    </submittedName>
</protein>
<dbReference type="InterPro" id="IPR006525">
    <property type="entry name" value="Cystatin-related_pln"/>
</dbReference>
<dbReference type="Proteomes" id="UP000823749">
    <property type="component" value="Chromosome 3"/>
</dbReference>
<evidence type="ECO:0000256" key="1">
    <source>
        <dbReference type="SAM" id="MobiDB-lite"/>
    </source>
</evidence>
<organism evidence="2 3">
    <name type="scientific">Rhododendron griersonianum</name>
    <dbReference type="NCBI Taxonomy" id="479676"/>
    <lineage>
        <taxon>Eukaryota</taxon>
        <taxon>Viridiplantae</taxon>
        <taxon>Streptophyta</taxon>
        <taxon>Embryophyta</taxon>
        <taxon>Tracheophyta</taxon>
        <taxon>Spermatophyta</taxon>
        <taxon>Magnoliopsida</taxon>
        <taxon>eudicotyledons</taxon>
        <taxon>Gunneridae</taxon>
        <taxon>Pentapetalae</taxon>
        <taxon>asterids</taxon>
        <taxon>Ericales</taxon>
        <taxon>Ericaceae</taxon>
        <taxon>Ericoideae</taxon>
        <taxon>Rhodoreae</taxon>
        <taxon>Rhododendron</taxon>
    </lineage>
</organism>
<sequence length="116" mass="12795">MNSNSDLTVTSCAVQGANSELEFVKVLTALSHPCNLIMLYLTFEAKDFADGGTIKIYQAVVWWTVGDVKVESFRLKPPEDGRGYVGFVPLPSNEESDDYDEEDDISFSCVGNDDES</sequence>
<feature type="region of interest" description="Disordered" evidence="1">
    <location>
        <begin position="86"/>
        <end position="105"/>
    </location>
</feature>
<name>A0AAV6L1R6_9ERIC</name>
<feature type="compositionally biased region" description="Acidic residues" evidence="1">
    <location>
        <begin position="94"/>
        <end position="105"/>
    </location>
</feature>